<feature type="region of interest" description="Disordered" evidence="4">
    <location>
        <begin position="587"/>
        <end position="619"/>
    </location>
</feature>
<evidence type="ECO:0000313" key="6">
    <source>
        <dbReference type="EMBL" id="EAS05233.1"/>
    </source>
</evidence>
<dbReference type="InterPro" id="IPR003890">
    <property type="entry name" value="MIF4G-like_typ-3"/>
</dbReference>
<comment type="similarity">
    <text evidence="1">Belongs to the eukaryotic initiation factor 4G family.</text>
</comment>
<feature type="compositionally biased region" description="Basic and acidic residues" evidence="4">
    <location>
        <begin position="587"/>
        <end position="609"/>
    </location>
</feature>
<dbReference type="RefSeq" id="XP_001025478.1">
    <property type="nucleotide sequence ID" value="XM_001025478.1"/>
</dbReference>
<dbReference type="Proteomes" id="UP000009168">
    <property type="component" value="Unassembled WGS sequence"/>
</dbReference>
<sequence length="814" mass="95447">MSDTTTSLPKLRKPLKFKQVEFNPETAKEITQPVLNTTNIEVEQKKHADQVEQVNKDQKKEKKVLKLKAPIQAQINGDTNDHKEEPQVVESQTTSIPPVVNHRAEEIIKPVEEQVAPQPVKTVITFEVISYFLDKDLTFEVEDDDRKTFDKRLVTFINRKYEQSSSKDYVSRNNNRNQTSKVNGSYNNNKPYVKQGQNTPNTFPTAEGGITRNDSKRYTQPALIKGNSSNQQISRQKEDIDIIEFKMKLKKNASQFTEHAKTLRTDEFKKQISEIRLDLNILTPTNFEVIKKKLFDLAMTNENLCEYVVEGIIEKARTERTYSQVYADLCKYMIEQSKKLPSEAQQKVFKSHLYTNIQQTFEGEKDIFNNKMTFAKQKRLEDMKSDEEKKLYFADKKKREMLNVKFIGNLFLNKSMNFAIQTICCSELLKRFIKGYCEVSDEQRDKEQVEEAHYEDHLEALIALFEQTGQKMEEKYVESKKKSQQSSEPSSILSSVISLIEKRKVEEVLENIETLSFEDYFTIFEWLKKNKKISPRIYSLITNLLERKGEGWKERLSTQTGPQSLQNLHKKHEEEMKQNQLELQKYEQKQKQGGNHKERGYQRKDDKKRQTVNNSQANGKLDEKAGIVRAKEFWGYLDAKVKIQEDYGVANAVNDLKQLKEDVIDPVIFGEVLIKTVYDCNKAHKDDRMQVAKEVSTIITPEQFFKAFNDRLNKSKDESSDFPLFLEFLSELFVHYYNQSLIQFNQLKINYKPDYDEYDQEDLNFVYMQFFEECIKLLKKQESFNASEFIKSQIDPVLKGKDSRYDDWVKENSQ</sequence>
<dbReference type="Pfam" id="PF02854">
    <property type="entry name" value="MIF4G"/>
    <property type="match status" value="1"/>
</dbReference>
<dbReference type="EMBL" id="GG662384">
    <property type="protein sequence ID" value="EAS05233.1"/>
    <property type="molecule type" value="Genomic_DNA"/>
</dbReference>
<dbReference type="OrthoDB" id="514777at2759"/>
<evidence type="ECO:0000256" key="3">
    <source>
        <dbReference type="ARBA" id="ARBA00022917"/>
    </source>
</evidence>
<protein>
    <submittedName>
        <fullName evidence="6">Mif4g domain protein</fullName>
    </submittedName>
</protein>
<accession>Q24BS5</accession>
<dbReference type="AlphaFoldDB" id="Q24BS5"/>
<feature type="region of interest" description="Disordered" evidence="4">
    <location>
        <begin position="164"/>
        <end position="212"/>
    </location>
</feature>
<dbReference type="PANTHER" id="PTHR23253">
    <property type="entry name" value="EUKARYOTIC TRANSLATION INITIATION FACTOR 4 GAMMA"/>
    <property type="match status" value="1"/>
</dbReference>
<dbReference type="GO" id="GO:0016281">
    <property type="term" value="C:eukaryotic translation initiation factor 4F complex"/>
    <property type="evidence" value="ECO:0007669"/>
    <property type="project" value="TreeGrafter"/>
</dbReference>
<feature type="compositionally biased region" description="Polar residues" evidence="4">
    <location>
        <begin position="164"/>
        <end position="204"/>
    </location>
</feature>
<evidence type="ECO:0000259" key="5">
    <source>
        <dbReference type="SMART" id="SM00543"/>
    </source>
</evidence>
<name>Q24BS5_TETTS</name>
<dbReference type="OMA" id="PFEPTAN"/>
<dbReference type="SMART" id="SM00543">
    <property type="entry name" value="MIF4G"/>
    <property type="match status" value="1"/>
</dbReference>
<dbReference type="HOGENOM" id="CLU_347010_0_0_1"/>
<evidence type="ECO:0000256" key="2">
    <source>
        <dbReference type="ARBA" id="ARBA00022540"/>
    </source>
</evidence>
<dbReference type="GO" id="GO:0003743">
    <property type="term" value="F:translation initiation factor activity"/>
    <property type="evidence" value="ECO:0007669"/>
    <property type="project" value="UniProtKB-KW"/>
</dbReference>
<dbReference type="STRING" id="312017.Q24BS5"/>
<keyword evidence="2" id="KW-0396">Initiation factor</keyword>
<evidence type="ECO:0000313" key="7">
    <source>
        <dbReference type="Proteomes" id="UP000009168"/>
    </source>
</evidence>
<dbReference type="PANTHER" id="PTHR23253:SF9">
    <property type="entry name" value="EUKARYOTIC TRANSLATION INITIATION FACTOR 4 GAMMA 2"/>
    <property type="match status" value="1"/>
</dbReference>
<organism evidence="6 7">
    <name type="scientific">Tetrahymena thermophila (strain SB210)</name>
    <dbReference type="NCBI Taxonomy" id="312017"/>
    <lineage>
        <taxon>Eukaryota</taxon>
        <taxon>Sar</taxon>
        <taxon>Alveolata</taxon>
        <taxon>Ciliophora</taxon>
        <taxon>Intramacronucleata</taxon>
        <taxon>Oligohymenophorea</taxon>
        <taxon>Hymenostomatida</taxon>
        <taxon>Tetrahymenina</taxon>
        <taxon>Tetrahymenidae</taxon>
        <taxon>Tetrahymena</taxon>
    </lineage>
</organism>
<proteinExistence type="inferred from homology"/>
<dbReference type="InParanoid" id="Q24BS5"/>
<dbReference type="GO" id="GO:0003729">
    <property type="term" value="F:mRNA binding"/>
    <property type="evidence" value="ECO:0007669"/>
    <property type="project" value="TreeGrafter"/>
</dbReference>
<dbReference type="KEGG" id="tet:TTHERM_01243470"/>
<feature type="region of interest" description="Disordered" evidence="4">
    <location>
        <begin position="77"/>
        <end position="96"/>
    </location>
</feature>
<dbReference type="Gene3D" id="1.25.40.180">
    <property type="match status" value="2"/>
</dbReference>
<dbReference type="InterPro" id="IPR016024">
    <property type="entry name" value="ARM-type_fold"/>
</dbReference>
<dbReference type="SUPFAM" id="SSF48371">
    <property type="entry name" value="ARM repeat"/>
    <property type="match status" value="1"/>
</dbReference>
<keyword evidence="3" id="KW-0648">Protein biosynthesis</keyword>
<feature type="domain" description="MIF4G" evidence="5">
    <location>
        <begin position="272"/>
        <end position="551"/>
    </location>
</feature>
<evidence type="ECO:0000256" key="4">
    <source>
        <dbReference type="SAM" id="MobiDB-lite"/>
    </source>
</evidence>
<reference evidence="7" key="1">
    <citation type="journal article" date="2006" name="PLoS Biol.">
        <title>Macronuclear genome sequence of the ciliate Tetrahymena thermophila, a model eukaryote.</title>
        <authorList>
            <person name="Eisen J.A."/>
            <person name="Coyne R.S."/>
            <person name="Wu M."/>
            <person name="Wu D."/>
            <person name="Thiagarajan M."/>
            <person name="Wortman J.R."/>
            <person name="Badger J.H."/>
            <person name="Ren Q."/>
            <person name="Amedeo P."/>
            <person name="Jones K.M."/>
            <person name="Tallon L.J."/>
            <person name="Delcher A.L."/>
            <person name="Salzberg S.L."/>
            <person name="Silva J.C."/>
            <person name="Haas B.J."/>
            <person name="Majoros W.H."/>
            <person name="Farzad M."/>
            <person name="Carlton J.M."/>
            <person name="Smith R.K. Jr."/>
            <person name="Garg J."/>
            <person name="Pearlman R.E."/>
            <person name="Karrer K.M."/>
            <person name="Sun L."/>
            <person name="Manning G."/>
            <person name="Elde N.C."/>
            <person name="Turkewitz A.P."/>
            <person name="Asai D.J."/>
            <person name="Wilkes D.E."/>
            <person name="Wang Y."/>
            <person name="Cai H."/>
            <person name="Collins K."/>
            <person name="Stewart B.A."/>
            <person name="Lee S.R."/>
            <person name="Wilamowska K."/>
            <person name="Weinberg Z."/>
            <person name="Ruzzo W.L."/>
            <person name="Wloga D."/>
            <person name="Gaertig J."/>
            <person name="Frankel J."/>
            <person name="Tsao C.-C."/>
            <person name="Gorovsky M.A."/>
            <person name="Keeling P.J."/>
            <person name="Waller R.F."/>
            <person name="Patron N.J."/>
            <person name="Cherry J.M."/>
            <person name="Stover N.A."/>
            <person name="Krieger C.J."/>
            <person name="del Toro C."/>
            <person name="Ryder H.F."/>
            <person name="Williamson S.C."/>
            <person name="Barbeau R.A."/>
            <person name="Hamilton E.P."/>
            <person name="Orias E."/>
        </authorList>
    </citation>
    <scope>NUCLEOTIDE SEQUENCE [LARGE SCALE GENOMIC DNA]</scope>
    <source>
        <strain evidence="7">SB210</strain>
    </source>
</reference>
<evidence type="ECO:0000256" key="1">
    <source>
        <dbReference type="ARBA" id="ARBA00005775"/>
    </source>
</evidence>
<dbReference type="GeneID" id="7843732"/>
<keyword evidence="7" id="KW-1185">Reference proteome</keyword>
<dbReference type="eggNOG" id="KOG0401">
    <property type="taxonomic scope" value="Eukaryota"/>
</dbReference>
<gene>
    <name evidence="6" type="ORF">TTHERM_01243470</name>
</gene>